<protein>
    <recommendedName>
        <fullName evidence="1">DUF7718 domain-containing protein</fullName>
    </recommendedName>
</protein>
<organism evidence="2 3">
    <name type="scientific">Halorussus caseinilyticus</name>
    <dbReference type="NCBI Taxonomy" id="3034025"/>
    <lineage>
        <taxon>Archaea</taxon>
        <taxon>Methanobacteriati</taxon>
        <taxon>Methanobacteriota</taxon>
        <taxon>Stenosarchaea group</taxon>
        <taxon>Halobacteria</taxon>
        <taxon>Halobacteriales</taxon>
        <taxon>Haladaptataceae</taxon>
        <taxon>Halorussus</taxon>
    </lineage>
</organism>
<evidence type="ECO:0000313" key="3">
    <source>
        <dbReference type="Proteomes" id="UP001596407"/>
    </source>
</evidence>
<sequence length="115" mass="13738">MKVERGEVAAFVVELEYGLDDEFYWPCECDDWRPVARFDHNPAAPDGNDIREEGLHLDIYRGDDEYYSTDDFPFVTVEKAPRWCEEYLLDNLDFLLERYEEFNDLGGRWSVTLRR</sequence>
<reference evidence="2 3" key="1">
    <citation type="journal article" date="2019" name="Int. J. Syst. Evol. Microbiol.">
        <title>The Global Catalogue of Microorganisms (GCM) 10K type strain sequencing project: providing services to taxonomists for standard genome sequencing and annotation.</title>
        <authorList>
            <consortium name="The Broad Institute Genomics Platform"/>
            <consortium name="The Broad Institute Genome Sequencing Center for Infectious Disease"/>
            <person name="Wu L."/>
            <person name="Ma J."/>
        </authorList>
    </citation>
    <scope>NUCLEOTIDE SEQUENCE [LARGE SCALE GENOMIC DNA]</scope>
    <source>
        <strain evidence="2 3">DT72</strain>
    </source>
</reference>
<dbReference type="EMBL" id="JBHSZH010000005">
    <property type="protein sequence ID" value="MFC7081556.1"/>
    <property type="molecule type" value="Genomic_DNA"/>
</dbReference>
<dbReference type="Proteomes" id="UP001596407">
    <property type="component" value="Unassembled WGS sequence"/>
</dbReference>
<proteinExistence type="predicted"/>
<accession>A0ABD5WM15</accession>
<keyword evidence="3" id="KW-1185">Reference proteome</keyword>
<evidence type="ECO:0000313" key="2">
    <source>
        <dbReference type="EMBL" id="MFC7081556.1"/>
    </source>
</evidence>
<dbReference type="RefSeq" id="WP_382210086.1">
    <property type="nucleotide sequence ID" value="NZ_JBHSZH010000005.1"/>
</dbReference>
<dbReference type="AlphaFoldDB" id="A0ABD5WM15"/>
<evidence type="ECO:0000259" key="1">
    <source>
        <dbReference type="Pfam" id="PF24839"/>
    </source>
</evidence>
<gene>
    <name evidence="2" type="ORF">ACFQJ6_17025</name>
</gene>
<name>A0ABD5WM15_9EURY</name>
<dbReference type="Pfam" id="PF24839">
    <property type="entry name" value="DUF7718"/>
    <property type="match status" value="1"/>
</dbReference>
<feature type="domain" description="DUF7718" evidence="1">
    <location>
        <begin position="2"/>
        <end position="101"/>
    </location>
</feature>
<comment type="caution">
    <text evidence="2">The sequence shown here is derived from an EMBL/GenBank/DDBJ whole genome shotgun (WGS) entry which is preliminary data.</text>
</comment>
<dbReference type="InterPro" id="IPR056135">
    <property type="entry name" value="DUF7718"/>
</dbReference>